<dbReference type="EMBL" id="CP044418">
    <property type="protein sequence ID" value="QOY41792.1"/>
    <property type="molecule type" value="Genomic_DNA"/>
</dbReference>
<dbReference type="Proteomes" id="UP000593906">
    <property type="component" value="Chromosome 5"/>
</dbReference>
<evidence type="ECO:0008006" key="4">
    <source>
        <dbReference type="Google" id="ProtNLM"/>
    </source>
</evidence>
<reference evidence="2 3" key="1">
    <citation type="submission" date="2019-09" db="EMBL/GenBank/DDBJ databases">
        <title>Consistent, comparative and evidence-based genome assembly and annotation for Cryptosporidium parvum, C. hominis and C. tyzzeri.</title>
        <authorList>
            <person name="Baptista R.P."/>
            <person name="Li Y."/>
            <person name="Sateriale A."/>
            <person name="Ansell B."/>
            <person name="Jex A."/>
            <person name="Sanders M."/>
            <person name="Brooks K."/>
            <person name="Tracey A."/>
            <person name="Berriman M."/>
            <person name="Striepen B."/>
            <person name="Cotton J.A."/>
            <person name="Kissinger J.C."/>
        </authorList>
    </citation>
    <scope>NUCLEOTIDE SEQUENCE [LARGE SCALE GENOMIC DNA]</scope>
    <source>
        <strain evidence="2 3">IOWA-ATCC</strain>
    </source>
</reference>
<protein>
    <recommendedName>
        <fullName evidence="4">AP-5 complex subunit beta-1</fullName>
    </recommendedName>
</protein>
<dbReference type="PANTHER" id="PTHR34033:SF1">
    <property type="entry name" value="AP-5 COMPLEX SUBUNIT BETA-1"/>
    <property type="match status" value="1"/>
</dbReference>
<feature type="region of interest" description="Disordered" evidence="1">
    <location>
        <begin position="103"/>
        <end position="146"/>
    </location>
</feature>
<organism evidence="2 3">
    <name type="scientific">Cryptosporidium parvum</name>
    <dbReference type="NCBI Taxonomy" id="5807"/>
    <lineage>
        <taxon>Eukaryota</taxon>
        <taxon>Sar</taxon>
        <taxon>Alveolata</taxon>
        <taxon>Apicomplexa</taxon>
        <taxon>Conoidasida</taxon>
        <taxon>Coccidia</taxon>
        <taxon>Eucoccidiorida</taxon>
        <taxon>Eimeriorina</taxon>
        <taxon>Cryptosporidiidae</taxon>
        <taxon>Cryptosporidium</taxon>
    </lineage>
</organism>
<gene>
    <name evidence="2" type="ORF">CPATCC_002391</name>
</gene>
<feature type="compositionally biased region" description="Basic and acidic residues" evidence="1">
    <location>
        <begin position="103"/>
        <end position="127"/>
    </location>
</feature>
<dbReference type="InterPro" id="IPR038741">
    <property type="entry name" value="AP5B1"/>
</dbReference>
<dbReference type="VEuPathDB" id="CryptoDB:CPATCC_0025420"/>
<evidence type="ECO:0000313" key="2">
    <source>
        <dbReference type="EMBL" id="QOY41792.1"/>
    </source>
</evidence>
<feature type="compositionally biased region" description="Polar residues" evidence="1">
    <location>
        <begin position="131"/>
        <end position="146"/>
    </location>
</feature>
<evidence type="ECO:0000313" key="3">
    <source>
        <dbReference type="Proteomes" id="UP000593906"/>
    </source>
</evidence>
<dbReference type="AlphaFoldDB" id="A0A7S7LHS8"/>
<dbReference type="GO" id="GO:0030119">
    <property type="term" value="C:AP-type membrane coat adaptor complex"/>
    <property type="evidence" value="ECO:0007669"/>
    <property type="project" value="TreeGrafter"/>
</dbReference>
<proteinExistence type="predicted"/>
<dbReference type="PANTHER" id="PTHR34033">
    <property type="entry name" value="AP-5 COMPLEX SUBUNIT BETA-1"/>
    <property type="match status" value="1"/>
</dbReference>
<dbReference type="GO" id="GO:0016197">
    <property type="term" value="P:endosomal transport"/>
    <property type="evidence" value="ECO:0007669"/>
    <property type="project" value="InterPro"/>
</dbReference>
<sequence length="1204" mass="141578">MSAKTNNVNNNINDKDEISNSYVDLKNDEQGSDIQDEPFNISNLISVLRFNLNNENASKEKILSQIYNLMNKRMPIKYSTVQRKTKAKGFVTSEDRLRGKLYNDHLRNKSKEINKNHHKEIQEKSADPDSANESISNNNKSPTNTIRITSPKISIINKNDMKNKQINILFDYILSTLIISDQIKVKLDILTLLEEQYETILGNPEQILSEKKCWERYNTTFNLFEHIIAANYKAIANESINLFEASTVLSGSNSISIDNIYQELINNPKYSIPIVLQSQTLVTFTSIALCLNLLETAPFWFSKLLSILFIICKEESIKTQKSHDRNPILFQNYYSILRRYAIECLIEINKTYPLIFCPLLEINFIPNQNIEKVNIENQGFGFIQRNIHPSIWLDNLEKGFITDCKNFNKNNIYNDQFIELMINIIITLIVKNYTKQTDITKVIKEKERFLTYLVTYIMENLKSISCWNLHSRILFLKKITKTLSIPSNILESSLIPFSYSSRIHILFEICFFILDGISKESFSNVYHQIIGILNNFHFPLTFRIYSSKWIQFLISNYSEKLIEQTNNHQNYTLAKFIHHLLIPKWYDFCKIKYFKSLIILQLKFQNVIQNTNDEDFFEILYQSLNTLQEYIIIKAPVGAHSIYLKLLFKISILFGINQHISDLIVKYTCHPNFQISSDHINNSIQLLHLISVYSSNRDNFEHILLLFETFLSHIKTLNNPRDIDPFLMVLIYLSQKSRLFTEMGNHAVISDLINSLFYISKVFLEKIQKPVLKWIYINKVFTVCLSIITNNMNNYNVIYLLNNLFGYIKSQLKVYDTQLLDSINEIECSMNCMSLRTIHGLFEIEEYKQCKENLNNLEHISKQRESKLEERLQTENVNKELYKIRLDAYKQFRRQIYGLRDDSFSIFSKNKQHNTLILPFQIKYLEIDEEQSCLYGIKLNFKSSNDSLGIDPVYIPFLKPQNIQELEKEDIEEMVISKYLEEENSRVINLNNNIVFLLLIVKVKFPIPGKLQIDMEFNDKFGQTIYDKLDSIQISFQDYFLPSPNEDWILKCYKALSLRPLELESETSKHKSQLETPEMVNTCKLLDISSNLVLRNINKHLRTFEINGNELLSVINEKINIKEDFDFKHDLLIHQIELKKQNFIEDLQVQISYRWFCIHLLPKYYLIIQFSITNKSSIVRIYTDFPEILSHCDDFFDSWLSLSP</sequence>
<name>A0A7S7LHS8_CRYPV</name>
<evidence type="ECO:0000256" key="1">
    <source>
        <dbReference type="SAM" id="MobiDB-lite"/>
    </source>
</evidence>
<accession>A0A7S7LHS8</accession>